<dbReference type="Pfam" id="PF07872">
    <property type="entry name" value="DUF1659"/>
    <property type="match status" value="1"/>
</dbReference>
<gene>
    <name evidence="2" type="ORF">A374_17829</name>
</gene>
<dbReference type="Proteomes" id="UP000004080">
    <property type="component" value="Unassembled WGS sequence"/>
</dbReference>
<dbReference type="OrthoDB" id="48766at2"/>
<proteinExistence type="predicted"/>
<evidence type="ECO:0000313" key="3">
    <source>
        <dbReference type="Proteomes" id="UP000004080"/>
    </source>
</evidence>
<dbReference type="PATRIC" id="fig|1196324.3.peg.3638"/>
<feature type="domain" description="DUF1659" evidence="1">
    <location>
        <begin position="5"/>
        <end position="70"/>
    </location>
</feature>
<dbReference type="EMBL" id="AKKV01000042">
    <property type="protein sequence ID" value="EIT83919.1"/>
    <property type="molecule type" value="Genomic_DNA"/>
</dbReference>
<dbReference type="RefSeq" id="WP_007203635.1">
    <property type="nucleotide sequence ID" value="NZ_AKKV01000042.1"/>
</dbReference>
<evidence type="ECO:0000259" key="1">
    <source>
        <dbReference type="Pfam" id="PF07872"/>
    </source>
</evidence>
<evidence type="ECO:0000313" key="2">
    <source>
        <dbReference type="EMBL" id="EIT83919.1"/>
    </source>
</evidence>
<sequence length="71" mass="7702">MASISLMGSDLRLVFDAGMKGEKQIFKSKNLPHIKTTASPQQLVDTANAIASLQKLPLFSVERNDTNSILA</sequence>
<comment type="caution">
    <text evidence="2">The sequence shown here is derived from an EMBL/GenBank/DDBJ whole genome shotgun (WGS) entry which is preliminary data.</text>
</comment>
<dbReference type="InterPro" id="IPR012454">
    <property type="entry name" value="DUF1659"/>
</dbReference>
<protein>
    <recommendedName>
        <fullName evidence="1">DUF1659 domain-containing protein</fullName>
    </recommendedName>
</protein>
<accession>I8AEY8</accession>
<dbReference type="AlphaFoldDB" id="I8AEY8"/>
<dbReference type="STRING" id="1196324.A374_17829"/>
<reference evidence="2 3" key="1">
    <citation type="journal article" date="2012" name="J. Bacteriol.">
        <title>Genome of Bacillus macauensis ZFHKF-1, a Long-Chain-Forming Bacterium.</title>
        <authorList>
            <person name="Cai L."/>
            <person name="Zhang T."/>
        </authorList>
    </citation>
    <scope>NUCLEOTIDE SEQUENCE [LARGE SCALE GENOMIC DNA]</scope>
    <source>
        <strain evidence="2 3">ZFHKF-1</strain>
    </source>
</reference>
<name>I8AEY8_9BACL</name>
<organism evidence="2 3">
    <name type="scientific">Fictibacillus macauensis ZFHKF-1</name>
    <dbReference type="NCBI Taxonomy" id="1196324"/>
    <lineage>
        <taxon>Bacteria</taxon>
        <taxon>Bacillati</taxon>
        <taxon>Bacillota</taxon>
        <taxon>Bacilli</taxon>
        <taxon>Bacillales</taxon>
        <taxon>Fictibacillaceae</taxon>
        <taxon>Fictibacillus</taxon>
    </lineage>
</organism>
<keyword evidence="3" id="KW-1185">Reference proteome</keyword>